<accession>A0A0H5QMG2</accession>
<feature type="non-terminal residue" evidence="1">
    <location>
        <position position="1"/>
    </location>
</feature>
<reference evidence="1" key="1">
    <citation type="submission" date="2015-04" db="EMBL/GenBank/DDBJ databases">
        <title>The genome sequence of the plant pathogenic Rhizarian Plasmodiophora brassicae reveals insights in its biotrophic life cycle and the origin of chitin synthesis.</title>
        <authorList>
            <person name="Schwelm A."/>
            <person name="Fogelqvist J."/>
            <person name="Knaust A."/>
            <person name="Julke S."/>
            <person name="Lilja T."/>
            <person name="Dhandapani V."/>
            <person name="Bonilla-Rosso G."/>
            <person name="Karlsson M."/>
            <person name="Shevchenko A."/>
            <person name="Choi S.R."/>
            <person name="Kim H.G."/>
            <person name="Park J.Y."/>
            <person name="Lim Y.P."/>
            <person name="Ludwig-Muller J."/>
            <person name="Dixelius C."/>
        </authorList>
    </citation>
    <scope>NUCLEOTIDE SEQUENCE</scope>
    <source>
        <tissue evidence="1">Potato root galls</tissue>
    </source>
</reference>
<sequence>VDQHDLFSVNDLLSNYAEPVTINCTLNLADYVRLSGNTTDIGESRKLLQSSLPRLIPNDDYTIAELYCASEYIQSSVPGAFSSLVSSSARAGISSRYTSVLYSSEFWSSDCANAYAAILRNNRPIDTQLFELSASCAIPFRPKSITTFYGTDLISTTDIRPDVLYVPVFPNECNGASFAIVQGNIFIYKHFLAESNNEGF</sequence>
<dbReference type="AlphaFoldDB" id="A0A0H5QMG2"/>
<name>A0A0H5QMG2_9EUKA</name>
<protein>
    <submittedName>
        <fullName evidence="1">Uncharacterized protein</fullName>
    </submittedName>
</protein>
<dbReference type="EMBL" id="HACM01002873">
    <property type="protein sequence ID" value="CRZ03315.1"/>
    <property type="molecule type" value="Transcribed_RNA"/>
</dbReference>
<evidence type="ECO:0000313" key="1">
    <source>
        <dbReference type="EMBL" id="CRZ03315.1"/>
    </source>
</evidence>
<organism evidence="1">
    <name type="scientific">Spongospora subterranea</name>
    <dbReference type="NCBI Taxonomy" id="70186"/>
    <lineage>
        <taxon>Eukaryota</taxon>
        <taxon>Sar</taxon>
        <taxon>Rhizaria</taxon>
        <taxon>Endomyxa</taxon>
        <taxon>Phytomyxea</taxon>
        <taxon>Plasmodiophorida</taxon>
        <taxon>Plasmodiophoridae</taxon>
        <taxon>Spongospora</taxon>
    </lineage>
</organism>
<proteinExistence type="predicted"/>